<protein>
    <recommendedName>
        <fullName evidence="3">Nucleotidase</fullName>
        <ecNumber evidence="3">3.1.3.-</ecNumber>
    </recommendedName>
</protein>
<dbReference type="Proteomes" id="UP000037558">
    <property type="component" value="Unassembled WGS sequence"/>
</dbReference>
<dbReference type="AlphaFoldDB" id="A0A0M0KZT0"/>
<proteinExistence type="inferred from homology"/>
<dbReference type="PANTHER" id="PTHR35134:SF2">
    <property type="entry name" value="NUCLEOTIDASE YQFW-RELATED"/>
    <property type="match status" value="1"/>
</dbReference>
<dbReference type="STRING" id="284581.AMD01_14265"/>
<accession>A0A0M0KZT0</accession>
<dbReference type="InterPro" id="IPR010708">
    <property type="entry name" value="5'(3')-deoxyribonucleotidase"/>
</dbReference>
<dbReference type="EMBL" id="LILC01000019">
    <property type="protein sequence ID" value="KOO44117.1"/>
    <property type="molecule type" value="Genomic_DNA"/>
</dbReference>
<dbReference type="PIRSF" id="PIRSF021362">
    <property type="entry name" value="UCP021362_HAD"/>
    <property type="match status" value="1"/>
</dbReference>
<dbReference type="PANTHER" id="PTHR35134">
    <property type="entry name" value="NUCLEOTIDASE YQFW-RELATED"/>
    <property type="match status" value="1"/>
</dbReference>
<evidence type="ECO:0000313" key="5">
    <source>
        <dbReference type="EMBL" id="KOO44117.1"/>
    </source>
</evidence>
<dbReference type="PATRIC" id="fig|284581.3.peg.3924"/>
<dbReference type="InterPro" id="IPR009206">
    <property type="entry name" value="Nucleotidase_putative"/>
</dbReference>
<comment type="caution">
    <text evidence="5">The sequence shown here is derived from an EMBL/GenBank/DDBJ whole genome shotgun (WGS) entry which is preliminary data.</text>
</comment>
<dbReference type="Pfam" id="PF06941">
    <property type="entry name" value="NT5C"/>
    <property type="match status" value="1"/>
</dbReference>
<evidence type="ECO:0000313" key="6">
    <source>
        <dbReference type="Proteomes" id="UP000037558"/>
    </source>
</evidence>
<dbReference type="InterPro" id="IPR036412">
    <property type="entry name" value="HAD-like_sf"/>
</dbReference>
<evidence type="ECO:0000256" key="3">
    <source>
        <dbReference type="PIRNR" id="PIRNR021362"/>
    </source>
</evidence>
<sequence length="190" mass="22028">MLNKRFGIDIDGTVTSPSTFIPYLNKSFDLSLTLEDITEYDLVPIVKAPEQELANWFLKNEAEIYENAPLAEQAKDVLVDWGKKHELVFISARHDALLDVTKKWFNNHEIAYNHIDLIGSHNKIEAAKTYDIDVFFEDKHDNACDISEECNIPVLLFDTPYNRLPTPKNVVRVYNWAEANDWIQSWLKTQ</sequence>
<keyword evidence="6" id="KW-1185">Reference proteome</keyword>
<dbReference type="GO" id="GO:0009264">
    <property type="term" value="P:deoxyribonucleotide catabolic process"/>
    <property type="evidence" value="ECO:0007669"/>
    <property type="project" value="InterPro"/>
</dbReference>
<dbReference type="SUPFAM" id="SSF56784">
    <property type="entry name" value="HAD-like"/>
    <property type="match status" value="1"/>
</dbReference>
<dbReference type="Gene3D" id="3.40.50.1000">
    <property type="entry name" value="HAD superfamily/HAD-like"/>
    <property type="match status" value="1"/>
</dbReference>
<organism evidence="5 6">
    <name type="scientific">Priestia koreensis</name>
    <dbReference type="NCBI Taxonomy" id="284581"/>
    <lineage>
        <taxon>Bacteria</taxon>
        <taxon>Bacillati</taxon>
        <taxon>Bacillota</taxon>
        <taxon>Bacilli</taxon>
        <taxon>Bacillales</taxon>
        <taxon>Bacillaceae</taxon>
        <taxon>Priestia</taxon>
    </lineage>
</organism>
<evidence type="ECO:0000256" key="1">
    <source>
        <dbReference type="ARBA" id="ARBA00009589"/>
    </source>
</evidence>
<evidence type="ECO:0000256" key="4">
    <source>
        <dbReference type="PIRSR" id="PIRSR610708-1"/>
    </source>
</evidence>
<evidence type="ECO:0000256" key="2">
    <source>
        <dbReference type="ARBA" id="ARBA00022801"/>
    </source>
</evidence>
<dbReference type="EC" id="3.1.3.-" evidence="3"/>
<feature type="active site" description="Proton donor" evidence="4">
    <location>
        <position position="11"/>
    </location>
</feature>
<feature type="active site" description="Nucleophile" evidence="4">
    <location>
        <position position="9"/>
    </location>
</feature>
<dbReference type="GO" id="GO:0008253">
    <property type="term" value="F:5'-nucleotidase activity"/>
    <property type="evidence" value="ECO:0007669"/>
    <property type="project" value="InterPro"/>
</dbReference>
<name>A0A0M0KZT0_9BACI</name>
<reference evidence="6" key="1">
    <citation type="submission" date="2015-08" db="EMBL/GenBank/DDBJ databases">
        <title>Fjat-14210 dsm16467.</title>
        <authorList>
            <person name="Liu B."/>
            <person name="Wang J."/>
            <person name="Zhu Y."/>
            <person name="Liu G."/>
            <person name="Chen Q."/>
            <person name="Chen Z."/>
            <person name="Lan J."/>
            <person name="Che J."/>
            <person name="Ge C."/>
            <person name="Shi H."/>
            <person name="Pan Z."/>
            <person name="Liu X."/>
        </authorList>
    </citation>
    <scope>NUCLEOTIDE SEQUENCE [LARGE SCALE GENOMIC DNA]</scope>
    <source>
        <strain evidence="6">DSM 16467</strain>
    </source>
</reference>
<keyword evidence="2 3" id="KW-0378">Hydrolase</keyword>
<dbReference type="InterPro" id="IPR023214">
    <property type="entry name" value="HAD_sf"/>
</dbReference>
<gene>
    <name evidence="5" type="ORF">AMD01_14265</name>
</gene>
<dbReference type="InterPro" id="IPR052419">
    <property type="entry name" value="5_3-deoxyribonucleotidase-like"/>
</dbReference>
<comment type="similarity">
    <text evidence="1 3">Belongs to the 5'(3')-deoxyribonucleotidase family.</text>
</comment>